<evidence type="ECO:0000256" key="20">
    <source>
        <dbReference type="ARBA" id="ARBA00023187"/>
    </source>
</evidence>
<dbReference type="GO" id="GO:0003006">
    <property type="term" value="P:developmental process involved in reproduction"/>
    <property type="evidence" value="ECO:0007669"/>
    <property type="project" value="UniProtKB-ARBA"/>
</dbReference>
<evidence type="ECO:0000259" key="31">
    <source>
        <dbReference type="PROSITE" id="PS50072"/>
    </source>
</evidence>
<dbReference type="FunFam" id="1.10.510.10:FF:000624">
    <property type="entry name" value="Mitogen-activated protein kinase"/>
    <property type="match status" value="2"/>
</dbReference>
<comment type="catalytic activity">
    <reaction evidence="1">
        <text>S-ubiquitinyl-[E2 ubiquitin-conjugating enzyme]-L-cysteine + [acceptor protein]-L-lysine = [E2 ubiquitin-conjugating enzyme]-L-cysteine + N(6)-ubiquitinyl-[acceptor protein]-L-lysine.</text>
        <dbReference type="EC" id="2.3.2.27"/>
    </reaction>
</comment>
<dbReference type="AlphaFoldDB" id="A0AA35QRD3"/>
<dbReference type="GO" id="GO:0008380">
    <property type="term" value="P:RNA splicing"/>
    <property type="evidence" value="ECO:0007669"/>
    <property type="project" value="UniProtKB-KW"/>
</dbReference>
<dbReference type="Pfam" id="PF04641">
    <property type="entry name" value="Rtf2"/>
    <property type="match status" value="1"/>
</dbReference>
<evidence type="ECO:0000313" key="34">
    <source>
        <dbReference type="Proteomes" id="UP001174909"/>
    </source>
</evidence>
<dbReference type="PROSITE" id="PS00107">
    <property type="entry name" value="PROTEIN_KINASE_ATP"/>
    <property type="match status" value="1"/>
</dbReference>
<evidence type="ECO:0000256" key="26">
    <source>
        <dbReference type="ARBA" id="ARBA00061807"/>
    </source>
</evidence>
<dbReference type="FunFam" id="2.40.100.10:FF:000018">
    <property type="entry name" value="Peptidyl-prolyl cis-trans isomerase-like 2"/>
    <property type="match status" value="1"/>
</dbReference>
<evidence type="ECO:0000256" key="1">
    <source>
        <dbReference type="ARBA" id="ARBA00000900"/>
    </source>
</evidence>
<dbReference type="PROSITE" id="PS50011">
    <property type="entry name" value="PROTEIN_KINASE_DOM"/>
    <property type="match status" value="2"/>
</dbReference>
<dbReference type="GO" id="GO:0022412">
    <property type="term" value="P:cellular process involved in reproduction in multicellular organism"/>
    <property type="evidence" value="ECO:0007669"/>
    <property type="project" value="UniProtKB-ARBA"/>
</dbReference>
<dbReference type="GO" id="GO:0006952">
    <property type="term" value="P:defense response"/>
    <property type="evidence" value="ECO:0007669"/>
    <property type="project" value="UniProtKB-ARBA"/>
</dbReference>
<dbReference type="InterPro" id="IPR013083">
    <property type="entry name" value="Znf_RING/FYVE/PHD"/>
</dbReference>
<evidence type="ECO:0000256" key="18">
    <source>
        <dbReference type="ARBA" id="ARBA00022990"/>
    </source>
</evidence>
<evidence type="ECO:0000256" key="6">
    <source>
        <dbReference type="ARBA" id="ARBA00008832"/>
    </source>
</evidence>
<evidence type="ECO:0000256" key="28">
    <source>
        <dbReference type="RuleBase" id="RU361165"/>
    </source>
</evidence>
<dbReference type="FunFam" id="3.30.40.10:FF:000079">
    <property type="entry name" value="Peptidyl-prolyl cis-trans isomerase 2"/>
    <property type="match status" value="1"/>
</dbReference>
<comment type="catalytic activity">
    <reaction evidence="23 28">
        <text>L-threonyl-[protein] + ATP = O-phospho-L-threonyl-[protein] + ADP + H(+)</text>
        <dbReference type="Rhea" id="RHEA:46608"/>
        <dbReference type="Rhea" id="RHEA-COMP:11060"/>
        <dbReference type="Rhea" id="RHEA-COMP:11605"/>
        <dbReference type="ChEBI" id="CHEBI:15378"/>
        <dbReference type="ChEBI" id="CHEBI:30013"/>
        <dbReference type="ChEBI" id="CHEBI:30616"/>
        <dbReference type="ChEBI" id="CHEBI:61977"/>
        <dbReference type="ChEBI" id="CHEBI:456216"/>
        <dbReference type="EC" id="2.7.11.24"/>
    </reaction>
</comment>
<dbReference type="InterPro" id="IPR000719">
    <property type="entry name" value="Prot_kinase_dom"/>
</dbReference>
<dbReference type="CDD" id="cd16663">
    <property type="entry name" value="RING-Ubox_PPIL2"/>
    <property type="match status" value="1"/>
</dbReference>
<dbReference type="InterPro" id="IPR003613">
    <property type="entry name" value="Ubox_domain"/>
</dbReference>
<dbReference type="FunFam" id="3.30.200.20:FF:000046">
    <property type="entry name" value="Mitogen-activated protein kinase"/>
    <property type="match status" value="1"/>
</dbReference>
<dbReference type="GO" id="GO:0005681">
    <property type="term" value="C:spliceosomal complex"/>
    <property type="evidence" value="ECO:0007669"/>
    <property type="project" value="UniProtKB-KW"/>
</dbReference>
<dbReference type="PROSITE" id="PS00108">
    <property type="entry name" value="PROTEIN_KINASE_ST"/>
    <property type="match status" value="2"/>
</dbReference>
<dbReference type="SMART" id="SM00220">
    <property type="entry name" value="S_TKc"/>
    <property type="match status" value="2"/>
</dbReference>
<evidence type="ECO:0000256" key="15">
    <source>
        <dbReference type="ARBA" id="ARBA00022786"/>
    </source>
</evidence>
<dbReference type="GO" id="GO:0051707">
    <property type="term" value="P:response to other organism"/>
    <property type="evidence" value="ECO:0007669"/>
    <property type="project" value="UniProtKB-ARBA"/>
</dbReference>
<evidence type="ECO:0000256" key="14">
    <source>
        <dbReference type="ARBA" id="ARBA00022777"/>
    </source>
</evidence>
<evidence type="ECO:0000313" key="33">
    <source>
        <dbReference type="EMBL" id="CAI7989012.1"/>
    </source>
</evidence>
<keyword evidence="28" id="KW-0460">Magnesium</keyword>
<dbReference type="SUPFAM" id="SSF57850">
    <property type="entry name" value="RING/U-box"/>
    <property type="match status" value="1"/>
</dbReference>
<comment type="subunit">
    <text evidence="26">Component of the minor spliceosome, which splices U12-type introns. Within this complex, interacts with PRPF8/PRP8, EFTUD2/SNU114 and PLRG1. Interacts with isoform 2 of BSG. Interacts (via the PPIase cyclophilin-type domain) with CRNKL1; they may form a trimeric complex with HSP90.</text>
</comment>
<dbReference type="InterPro" id="IPR002130">
    <property type="entry name" value="Cyclophilin-type_PPIase_dom"/>
</dbReference>
<dbReference type="InterPro" id="IPR029000">
    <property type="entry name" value="Cyclophilin-like_dom_sf"/>
</dbReference>
<evidence type="ECO:0000256" key="25">
    <source>
        <dbReference type="ARBA" id="ARBA00059251"/>
    </source>
</evidence>
<dbReference type="GO" id="GO:0048468">
    <property type="term" value="P:cell development"/>
    <property type="evidence" value="ECO:0007669"/>
    <property type="project" value="UniProtKB-ARBA"/>
</dbReference>
<feature type="region of interest" description="Disordered" evidence="29">
    <location>
        <begin position="485"/>
        <end position="507"/>
    </location>
</feature>
<keyword evidence="9" id="KW-0597">Phosphoprotein</keyword>
<evidence type="ECO:0000259" key="30">
    <source>
        <dbReference type="PROSITE" id="PS50011"/>
    </source>
</evidence>
<reference evidence="33" key="1">
    <citation type="submission" date="2023-03" db="EMBL/GenBank/DDBJ databases">
        <authorList>
            <person name="Steffen K."/>
            <person name="Cardenas P."/>
        </authorList>
    </citation>
    <scope>NUCLEOTIDE SEQUENCE</scope>
</reference>
<dbReference type="SUPFAM" id="SSF50891">
    <property type="entry name" value="Cyclophilin-like"/>
    <property type="match status" value="1"/>
</dbReference>
<keyword evidence="18" id="KW-0007">Acetylation</keyword>
<evidence type="ECO:0000256" key="29">
    <source>
        <dbReference type="SAM" id="MobiDB-lite"/>
    </source>
</evidence>
<dbReference type="EC" id="2.7.11.24" evidence="28"/>
<dbReference type="EMBL" id="CASHTH010000015">
    <property type="protein sequence ID" value="CAI7989012.1"/>
    <property type="molecule type" value="Genomic_DNA"/>
</dbReference>
<dbReference type="Pfam" id="PF00160">
    <property type="entry name" value="Pro_isomerase"/>
    <property type="match status" value="1"/>
</dbReference>
<evidence type="ECO:0000256" key="3">
    <source>
        <dbReference type="ARBA" id="ARBA00004123"/>
    </source>
</evidence>
<evidence type="ECO:0000256" key="22">
    <source>
        <dbReference type="ARBA" id="ARBA00023306"/>
    </source>
</evidence>
<comment type="pathway">
    <text evidence="4">Protein modification; protein ubiquitination.</text>
</comment>
<comment type="cofactor">
    <cofactor evidence="2 28">
        <name>Mg(2+)</name>
        <dbReference type="ChEBI" id="CHEBI:18420"/>
    </cofactor>
</comment>
<dbReference type="PRINTS" id="PR01770">
    <property type="entry name" value="ERK1ERK2MAPK"/>
</dbReference>
<evidence type="ECO:0000256" key="27">
    <source>
        <dbReference type="PROSITE-ProRule" id="PRU10141"/>
    </source>
</evidence>
<evidence type="ECO:0000256" key="21">
    <source>
        <dbReference type="ARBA" id="ARBA00023242"/>
    </source>
</evidence>
<feature type="domain" description="Protein kinase" evidence="30">
    <location>
        <begin position="842"/>
        <end position="1130"/>
    </location>
</feature>
<name>A0AA35QRD3_GEOBA</name>
<protein>
    <recommendedName>
        <fullName evidence="28">Mitogen-activated protein kinase</fullName>
        <ecNumber evidence="28">2.7.11.24</ecNumber>
    </recommendedName>
</protein>
<dbReference type="Pfam" id="PF00069">
    <property type="entry name" value="Pkinase"/>
    <property type="match status" value="2"/>
</dbReference>
<gene>
    <name evidence="33" type="ORF">GBAR_LOCUS98</name>
</gene>
<dbReference type="PROSITE" id="PS01351">
    <property type="entry name" value="MAPK"/>
    <property type="match status" value="2"/>
</dbReference>
<keyword evidence="13 27" id="KW-0547">Nucleotide-binding</keyword>
<feature type="binding site" evidence="27">
    <location>
        <position position="872"/>
    </location>
    <ligand>
        <name>ATP</name>
        <dbReference type="ChEBI" id="CHEBI:30616"/>
    </ligand>
</feature>
<dbReference type="GO" id="GO:0006397">
    <property type="term" value="P:mRNA processing"/>
    <property type="evidence" value="ECO:0007669"/>
    <property type="project" value="UniProtKB-KW"/>
</dbReference>
<evidence type="ECO:0000256" key="7">
    <source>
        <dbReference type="ARBA" id="ARBA00022499"/>
    </source>
</evidence>
<dbReference type="SUPFAM" id="SSF56112">
    <property type="entry name" value="Protein kinase-like (PK-like)"/>
    <property type="match status" value="2"/>
</dbReference>
<dbReference type="InterPro" id="IPR011009">
    <property type="entry name" value="Kinase-like_dom_sf"/>
</dbReference>
<keyword evidence="34" id="KW-1185">Reference proteome</keyword>
<comment type="similarity">
    <text evidence="5">Belongs to the cyclophilin-type PPIase family. PPIL2 subfamily.</text>
</comment>
<dbReference type="InterPro" id="IPR008349">
    <property type="entry name" value="MAPK_ERK1/2"/>
</dbReference>
<evidence type="ECO:0000256" key="19">
    <source>
        <dbReference type="ARBA" id="ARBA00023054"/>
    </source>
</evidence>
<evidence type="ECO:0000259" key="32">
    <source>
        <dbReference type="PROSITE" id="PS51698"/>
    </source>
</evidence>
<dbReference type="GO" id="GO:0005737">
    <property type="term" value="C:cytoplasm"/>
    <property type="evidence" value="ECO:0007669"/>
    <property type="project" value="UniProtKB-ARBA"/>
</dbReference>
<comment type="function">
    <text evidence="25">Has a ubiquitin-protein ligase activity acting as an E3 ubiquitin protein ligase or as an ubiquitin-ubiquitin ligase promoting elongation of ubiquitin chains on substrates. By mediating 'Lys-48'-linked polyubiquitination of proteins could target them for proteasomal degradation. May also function as a chaperone, playing a role in transport to the cell membrane of BSG/Basigin for instance. Probable inactive PPIase with no peptidyl-prolyl cis-trans isomerase activity. As a component of the minor spliceosome, involved in the splicing of U12-type introns in pre-mRNAs.</text>
</comment>
<comment type="similarity">
    <text evidence="6">Belongs to the protein kinase superfamily. CMGC Ser/Thr protein kinase family. MAP kinase subfamily.</text>
</comment>
<keyword evidence="20" id="KW-0508">mRNA splicing</keyword>
<feature type="region of interest" description="Disordered" evidence="29">
    <location>
        <begin position="447"/>
        <end position="471"/>
    </location>
</feature>
<evidence type="ECO:0000256" key="17">
    <source>
        <dbReference type="ARBA" id="ARBA00022843"/>
    </source>
</evidence>
<dbReference type="GO" id="GO:0003755">
    <property type="term" value="F:peptidyl-prolyl cis-trans isomerase activity"/>
    <property type="evidence" value="ECO:0007669"/>
    <property type="project" value="InterPro"/>
</dbReference>
<evidence type="ECO:0000256" key="13">
    <source>
        <dbReference type="ARBA" id="ARBA00022741"/>
    </source>
</evidence>
<dbReference type="GO" id="GO:0005524">
    <property type="term" value="F:ATP binding"/>
    <property type="evidence" value="ECO:0007669"/>
    <property type="project" value="UniProtKB-UniRule"/>
</dbReference>
<keyword evidence="12" id="KW-0747">Spliceosome</keyword>
<dbReference type="InterPro" id="IPR050117">
    <property type="entry name" value="MAPK"/>
</dbReference>
<dbReference type="InterPro" id="IPR003527">
    <property type="entry name" value="MAP_kinase_CS"/>
</dbReference>
<feature type="domain" description="Protein kinase" evidence="30">
    <location>
        <begin position="507"/>
        <end position="792"/>
    </location>
</feature>
<dbReference type="CDD" id="cd01923">
    <property type="entry name" value="cyclophilin_RING"/>
    <property type="match status" value="1"/>
</dbReference>
<keyword evidence="17" id="KW-0832">Ubl conjugation</keyword>
<keyword evidence="21" id="KW-0539">Nucleus</keyword>
<comment type="activity regulation">
    <text evidence="28">Activated by threonine and tyrosine phosphorylation.</text>
</comment>
<dbReference type="GO" id="GO:0048513">
    <property type="term" value="P:animal organ development"/>
    <property type="evidence" value="ECO:0007669"/>
    <property type="project" value="UniProtKB-ARBA"/>
</dbReference>
<accession>A0AA35QRD3</accession>
<keyword evidence="19" id="KW-0175">Coiled coil</keyword>
<sequence length="1179" mass="134858">MGKRQHQKDKMYLTCSEWTQFYGGKKVEHGSKRGFRRLPFHCCALSLQPFEVPLCTDDGHVFDLMNIVPYLKKYAHHPLTGEPLQAKSLFKLTFHKNADGKFHCPVTYKVFNENTHIVAVKTTGNVFCMEAVERLNLKPRNMRDLLTDQPFTKADLVTLQDPTDLSKFNMSSFHHLKNSLSVGEEEEERARKKPTYYLKMLNPETRATLEQLYQQDEFKEKKVKVSKGKQKATARTAAHYSTGAVAHSFTSTATAPVTENEAAIIDRDSLRYAKVKKKGYARLHTSMGDLNLELHCGMVPLACENFLRHCGDGYYDNCIFHRSIRNFMIQGGDPTGTGTGGRSIWGKPFKDEFRPNLSHSGRGVVSMANSGKNTNSSQFFITYRSCKHLDNKHTVFGRVVGGMEVLGGMEAVETDEEDRPREEIKILRTSVFMDPFEEAEEELVAEEEKEKAAVGEEQPSTSGLKREGAKPKAYHAGVGRYIPKTSVVGSKRKQQSTDPPPQLSKKTKIRSTLGDFSGCSALDSKTKKKVAIKKIRPFEHQTYCQRTLREIKILNRFKHENIIDIIDLLPPSSFEEFKDVYMVQTLMETDLHKLLKTQRLSADHIRYFVYQILRGLKYIHSANVLHRDLKPSNILLNTSCDLKICDFGLARVADPTHDHKGMLTEYVATRWYRAPEIMLNPKAYFKAIDVWSVGCIFAELFSNKPLFPGKHYLDQVHIILNVIGSPSDDDLKSVTSDQARRYLQSLPPRPAMPWAKLYSTADPMALDLLDKMLTFNPHQRITVEKALAHPYLEQYYDPDDEPIADEPFTFETELDDLPKEKLKRKPPPEFVRGQTFAVGPRYSDLCYIGEGAYGMVCSARDNLTATKVAIKKISPFEHQTYCQRTLREIKILTGFRHENIIDILDILRPPSLADMKDVYIIQTLMETDLYKLLKTQHLSNDHVCYFLYQVLRGLKYIHSANVLHRDLKPSNLLLNTTCDLKICDFGLARIADPQHDHTGFLTEYVATRWYRAPEIMLNSKGYTKSIDIWSVGCILAEMLSNRPIFPGKHYLDQLNHILNVVGSPSQEDLDCIANEKAKCYLQALPYKPTQPWSRLFPKADHKALDLLDKMLTFNPNRRITVEQALAHPYLEQYYDPEDEPVADKPFTFETELDDLPKEKLKELIYKEMIQFVPPSSSTV</sequence>
<dbReference type="InterPro" id="IPR017441">
    <property type="entry name" value="Protein_kinase_ATP_BS"/>
</dbReference>
<dbReference type="InterPro" id="IPR026951">
    <property type="entry name" value="PPIL2_U-box_dom"/>
</dbReference>
<dbReference type="GO" id="GO:0061630">
    <property type="term" value="F:ubiquitin protein ligase activity"/>
    <property type="evidence" value="ECO:0007669"/>
    <property type="project" value="UniProtKB-EC"/>
</dbReference>
<dbReference type="Proteomes" id="UP001174909">
    <property type="component" value="Unassembled WGS sequence"/>
</dbReference>
<evidence type="ECO:0000256" key="23">
    <source>
        <dbReference type="ARBA" id="ARBA00047592"/>
    </source>
</evidence>
<dbReference type="PROSITE" id="PS50072">
    <property type="entry name" value="CSA_PPIASE_2"/>
    <property type="match status" value="1"/>
</dbReference>
<evidence type="ECO:0000256" key="24">
    <source>
        <dbReference type="ARBA" id="ARBA00048312"/>
    </source>
</evidence>
<keyword evidence="16 27" id="KW-0067">ATP-binding</keyword>
<dbReference type="GO" id="GO:0004707">
    <property type="term" value="F:MAP kinase activity"/>
    <property type="evidence" value="ECO:0007669"/>
    <property type="project" value="UniProtKB-EC"/>
</dbReference>
<dbReference type="InterPro" id="IPR020892">
    <property type="entry name" value="Cyclophilin-type_PPIase_CS"/>
</dbReference>
<dbReference type="GO" id="GO:0016567">
    <property type="term" value="P:protein ubiquitination"/>
    <property type="evidence" value="ECO:0007669"/>
    <property type="project" value="InterPro"/>
</dbReference>
<comment type="caution">
    <text evidence="33">The sequence shown here is derived from an EMBL/GenBank/DDBJ whole genome shotgun (WGS) entry which is preliminary data.</text>
</comment>
<evidence type="ECO:0000256" key="12">
    <source>
        <dbReference type="ARBA" id="ARBA00022728"/>
    </source>
</evidence>
<dbReference type="SMART" id="SM00504">
    <property type="entry name" value="Ubox"/>
    <property type="match status" value="1"/>
</dbReference>
<keyword evidence="15" id="KW-0833">Ubl conjugation pathway</keyword>
<keyword evidence="8 28" id="KW-0723">Serine/threonine-protein kinase</keyword>
<comment type="similarity">
    <text evidence="28">Belongs to the protein kinase superfamily. Ser/Thr protein kinase family. MAP kinase subfamily.</text>
</comment>
<dbReference type="Gene3D" id="2.40.100.10">
    <property type="entry name" value="Cyclophilin-like"/>
    <property type="match status" value="1"/>
</dbReference>
<comment type="subcellular location">
    <subcellularLocation>
        <location evidence="3">Nucleus</location>
    </subcellularLocation>
</comment>
<dbReference type="Gene3D" id="3.30.40.10">
    <property type="entry name" value="Zinc/RING finger domain, C3HC4 (zinc finger)"/>
    <property type="match status" value="1"/>
</dbReference>
<evidence type="ECO:0000256" key="10">
    <source>
        <dbReference type="ARBA" id="ARBA00022664"/>
    </source>
</evidence>
<evidence type="ECO:0000256" key="16">
    <source>
        <dbReference type="ARBA" id="ARBA00022840"/>
    </source>
</evidence>
<evidence type="ECO:0000256" key="11">
    <source>
        <dbReference type="ARBA" id="ARBA00022679"/>
    </source>
</evidence>
<organism evidence="33 34">
    <name type="scientific">Geodia barretti</name>
    <name type="common">Barrett's horny sponge</name>
    <dbReference type="NCBI Taxonomy" id="519541"/>
    <lineage>
        <taxon>Eukaryota</taxon>
        <taxon>Metazoa</taxon>
        <taxon>Porifera</taxon>
        <taxon>Demospongiae</taxon>
        <taxon>Heteroscleromorpha</taxon>
        <taxon>Tetractinellida</taxon>
        <taxon>Astrophorina</taxon>
        <taxon>Geodiidae</taxon>
        <taxon>Geodia</taxon>
    </lineage>
</organism>
<dbReference type="Gene3D" id="3.30.200.20">
    <property type="entry name" value="Phosphorylase Kinase, domain 1"/>
    <property type="match status" value="2"/>
</dbReference>
<dbReference type="CDD" id="cd07849">
    <property type="entry name" value="STKc_ERK1_2_like"/>
    <property type="match status" value="2"/>
</dbReference>
<dbReference type="GO" id="GO:0002164">
    <property type="term" value="P:larval development"/>
    <property type="evidence" value="ECO:0007669"/>
    <property type="project" value="UniProtKB-ARBA"/>
</dbReference>
<feature type="domain" description="PPIase cyclophilin-type" evidence="31">
    <location>
        <begin position="284"/>
        <end position="431"/>
    </location>
</feature>
<dbReference type="PROSITE" id="PS00170">
    <property type="entry name" value="CSA_PPIASE_1"/>
    <property type="match status" value="1"/>
</dbReference>
<proteinExistence type="inferred from homology"/>
<keyword evidence="11 28" id="KW-0808">Transferase</keyword>
<keyword evidence="10" id="KW-0507">mRNA processing</keyword>
<dbReference type="PANTHER" id="PTHR24055">
    <property type="entry name" value="MITOGEN-ACTIVATED PROTEIN KINASE"/>
    <property type="match status" value="1"/>
</dbReference>
<evidence type="ECO:0000256" key="5">
    <source>
        <dbReference type="ARBA" id="ARBA00007930"/>
    </source>
</evidence>
<feature type="domain" description="U-box" evidence="32">
    <location>
        <begin position="36"/>
        <end position="109"/>
    </location>
</feature>
<keyword evidence="7" id="KW-1017">Isopeptide bond</keyword>
<dbReference type="InterPro" id="IPR008271">
    <property type="entry name" value="Ser/Thr_kinase_AS"/>
</dbReference>
<dbReference type="GO" id="GO:0006457">
    <property type="term" value="P:protein folding"/>
    <property type="evidence" value="ECO:0007669"/>
    <property type="project" value="InterPro"/>
</dbReference>
<keyword evidence="22" id="KW-0131">Cell cycle</keyword>
<keyword evidence="14 28" id="KW-0418">Kinase</keyword>
<dbReference type="FunFam" id="3.30.200.20:FF:000181">
    <property type="entry name" value="Mitogen-activated protein kinase"/>
    <property type="match status" value="1"/>
</dbReference>
<dbReference type="PROSITE" id="PS51698">
    <property type="entry name" value="U_BOX"/>
    <property type="match status" value="1"/>
</dbReference>
<evidence type="ECO:0000256" key="2">
    <source>
        <dbReference type="ARBA" id="ARBA00001946"/>
    </source>
</evidence>
<evidence type="ECO:0000256" key="8">
    <source>
        <dbReference type="ARBA" id="ARBA00022527"/>
    </source>
</evidence>
<dbReference type="Gene3D" id="1.10.510.10">
    <property type="entry name" value="Transferase(Phosphotransferase) domain 1"/>
    <property type="match status" value="2"/>
</dbReference>
<evidence type="ECO:0000256" key="4">
    <source>
        <dbReference type="ARBA" id="ARBA00004906"/>
    </source>
</evidence>
<comment type="catalytic activity">
    <reaction evidence="24">
        <text>L-seryl-[protein] + ATP = O-phospho-L-seryl-[protein] + ADP + H(+)</text>
        <dbReference type="Rhea" id="RHEA:17989"/>
        <dbReference type="Rhea" id="RHEA-COMP:9863"/>
        <dbReference type="Rhea" id="RHEA-COMP:11604"/>
        <dbReference type="ChEBI" id="CHEBI:15378"/>
        <dbReference type="ChEBI" id="CHEBI:29999"/>
        <dbReference type="ChEBI" id="CHEBI:30616"/>
        <dbReference type="ChEBI" id="CHEBI:83421"/>
        <dbReference type="ChEBI" id="CHEBI:456216"/>
        <dbReference type="EC" id="2.7.11.24"/>
    </reaction>
</comment>
<evidence type="ECO:0000256" key="9">
    <source>
        <dbReference type="ARBA" id="ARBA00022553"/>
    </source>
</evidence>